<dbReference type="InterPro" id="IPR005952">
    <property type="entry name" value="Phosphogly_mut1"/>
</dbReference>
<dbReference type="InterPro" id="IPR001345">
    <property type="entry name" value="PG/BPGM_mutase_AS"/>
</dbReference>
<keyword evidence="3 5" id="KW-0324">Glycolysis</keyword>
<organism evidence="10 11">
    <name type="scientific">Bradyrhizobium betae</name>
    <dbReference type="NCBI Taxonomy" id="244734"/>
    <lineage>
        <taxon>Bacteria</taxon>
        <taxon>Pseudomonadati</taxon>
        <taxon>Pseudomonadota</taxon>
        <taxon>Alphaproteobacteria</taxon>
        <taxon>Hyphomicrobiales</taxon>
        <taxon>Nitrobacteraceae</taxon>
        <taxon>Bradyrhizobium</taxon>
    </lineage>
</organism>
<dbReference type="GO" id="GO:0006094">
    <property type="term" value="P:gluconeogenesis"/>
    <property type="evidence" value="ECO:0007669"/>
    <property type="project" value="UniProtKB-UniRule"/>
</dbReference>
<geneLocation type="plasmid" evidence="11">
    <name>pbbpl7hg1</name>
</geneLocation>
<dbReference type="UniPathway" id="UPA00109">
    <property type="reaction ID" value="UER00186"/>
</dbReference>
<proteinExistence type="inferred from homology"/>
<dbReference type="SMART" id="SM00855">
    <property type="entry name" value="PGAM"/>
    <property type="match status" value="1"/>
</dbReference>
<dbReference type="CDD" id="cd07067">
    <property type="entry name" value="HP_PGM_like"/>
    <property type="match status" value="1"/>
</dbReference>
<name>A0A5P6PGZ9_9BRAD</name>
<dbReference type="RefSeq" id="WP_100554972.1">
    <property type="nucleotide sequence ID" value="NZ_CP044544.1"/>
</dbReference>
<dbReference type="SUPFAM" id="SSF53254">
    <property type="entry name" value="Phosphoglycerate mutase-like"/>
    <property type="match status" value="1"/>
</dbReference>
<feature type="binding site" evidence="5 7">
    <location>
        <begin position="88"/>
        <end position="91"/>
    </location>
    <ligand>
        <name>substrate</name>
    </ligand>
</feature>
<reference evidence="11" key="1">
    <citation type="submission" date="2019-10" db="EMBL/GenBank/DDBJ databases">
        <title>Complete Genome Sequence of Bradyrhizobium betae type strain PL7HG1T.</title>
        <authorList>
            <person name="Bromfield E.S.P."/>
            <person name="Cloutier S."/>
        </authorList>
    </citation>
    <scope>NUCLEOTIDE SEQUENCE [LARGE SCALE GENOMIC DNA]</scope>
    <source>
        <strain evidence="11">PL7HG1</strain>
        <plasmid evidence="11">pbbpl7hg1</plasmid>
    </source>
</reference>
<keyword evidence="10" id="KW-0614">Plasmid</keyword>
<comment type="similarity">
    <text evidence="1 5">Belongs to the phosphoglycerate mutase family. BPG-dependent PGAM subfamily.</text>
</comment>
<dbReference type="KEGG" id="bbet:F8237_35590"/>
<feature type="active site" description="Proton donor/acceptor" evidence="5 6">
    <location>
        <position position="88"/>
    </location>
</feature>
<dbReference type="PIRSF" id="PIRSF000709">
    <property type="entry name" value="6PFK_2-Ptase"/>
    <property type="match status" value="1"/>
</dbReference>
<feature type="binding site" evidence="5 7">
    <location>
        <begin position="22"/>
        <end position="23"/>
    </location>
    <ligand>
        <name>substrate</name>
    </ligand>
</feature>
<dbReference type="AlphaFoldDB" id="A0A5P6PGZ9"/>
<gene>
    <name evidence="5" type="primary">gpmA</name>
    <name evidence="10" type="ORF">F8237_35590</name>
</gene>
<dbReference type="PANTHER" id="PTHR11931">
    <property type="entry name" value="PHOSPHOGLYCERATE MUTASE"/>
    <property type="match status" value="1"/>
</dbReference>
<feature type="binding site" evidence="5 7">
    <location>
        <begin position="159"/>
        <end position="160"/>
    </location>
    <ligand>
        <name>substrate</name>
    </ligand>
</feature>
<evidence type="ECO:0000313" key="10">
    <source>
        <dbReference type="EMBL" id="QFI77672.1"/>
    </source>
</evidence>
<dbReference type="HAMAP" id="MF_01039">
    <property type="entry name" value="PGAM_GpmA"/>
    <property type="match status" value="1"/>
</dbReference>
<dbReference type="OrthoDB" id="9781415at2"/>
<keyword evidence="2 5" id="KW-0312">Gluconeogenesis</keyword>
<dbReference type="Proteomes" id="UP000325641">
    <property type="component" value="Plasmid pBbPL7HG1"/>
</dbReference>
<evidence type="ECO:0000256" key="8">
    <source>
        <dbReference type="PIRSR" id="PIRSR613078-3"/>
    </source>
</evidence>
<dbReference type="InterPro" id="IPR013078">
    <property type="entry name" value="His_Pase_superF_clade-1"/>
</dbReference>
<comment type="subunit">
    <text evidence="5">Homodimer.</text>
</comment>
<feature type="binding site" evidence="5 7">
    <location>
        <begin position="115"/>
        <end position="116"/>
    </location>
    <ligand>
        <name>substrate</name>
    </ligand>
</feature>
<feature type="binding site" evidence="5 7">
    <location>
        <begin position="9"/>
        <end position="16"/>
    </location>
    <ligand>
        <name>substrate</name>
    </ligand>
</feature>
<evidence type="ECO:0000256" key="7">
    <source>
        <dbReference type="PIRSR" id="PIRSR613078-2"/>
    </source>
</evidence>
<accession>A0A5P6PGZ9</accession>
<dbReference type="EC" id="5.4.2.11" evidence="5 9"/>
<feature type="active site" description="Tele-phosphohistidine intermediate" evidence="5 6">
    <location>
        <position position="10"/>
    </location>
</feature>
<evidence type="ECO:0000256" key="2">
    <source>
        <dbReference type="ARBA" id="ARBA00022432"/>
    </source>
</evidence>
<dbReference type="InterPro" id="IPR029033">
    <property type="entry name" value="His_PPase_superfam"/>
</dbReference>
<evidence type="ECO:0000256" key="1">
    <source>
        <dbReference type="ARBA" id="ARBA00006717"/>
    </source>
</evidence>
<keyword evidence="4 5" id="KW-0413">Isomerase</keyword>
<feature type="binding site" evidence="5 7">
    <location>
        <position position="99"/>
    </location>
    <ligand>
        <name>substrate</name>
    </ligand>
</feature>
<dbReference type="NCBIfam" id="TIGR01258">
    <property type="entry name" value="pgm_1"/>
    <property type="match status" value="1"/>
</dbReference>
<feature type="binding site" evidence="5 7">
    <location>
        <position position="61"/>
    </location>
    <ligand>
        <name>substrate</name>
    </ligand>
</feature>
<feature type="site" description="Transition state stabilizer" evidence="5 8">
    <location>
        <position position="158"/>
    </location>
</feature>
<evidence type="ECO:0000256" key="9">
    <source>
        <dbReference type="RuleBase" id="RU004512"/>
    </source>
</evidence>
<protein>
    <recommendedName>
        <fullName evidence="5 9">2,3-bisphosphoglycerate-dependent phosphoglycerate mutase</fullName>
        <shortName evidence="5">BPG-dependent PGAM</shortName>
        <shortName evidence="5">PGAM</shortName>
        <shortName evidence="5">Phosphoglyceromutase</shortName>
        <shortName evidence="5">dPGM</shortName>
        <ecNumber evidence="5 9">5.4.2.11</ecNumber>
    </recommendedName>
</protein>
<dbReference type="Gene3D" id="3.40.50.1240">
    <property type="entry name" value="Phosphoglycerate mutase-like"/>
    <property type="match status" value="1"/>
</dbReference>
<comment type="pathway">
    <text evidence="5 9">Carbohydrate degradation; glycolysis; pyruvate from D-glyceraldehyde 3-phosphate: step 3/5.</text>
</comment>
<dbReference type="GO" id="GO:0004619">
    <property type="term" value="F:phosphoglycerate mutase activity"/>
    <property type="evidence" value="ECO:0007669"/>
    <property type="project" value="UniProtKB-UniRule"/>
</dbReference>
<comment type="function">
    <text evidence="5 9">Catalyzes the interconversion of 2-phosphoglycerate and 3-phosphoglycerate.</text>
</comment>
<evidence type="ECO:0000256" key="4">
    <source>
        <dbReference type="ARBA" id="ARBA00023235"/>
    </source>
</evidence>
<evidence type="ECO:0000256" key="5">
    <source>
        <dbReference type="HAMAP-Rule" id="MF_01039"/>
    </source>
</evidence>
<sequence length="210" mass="23324">MDRRLVLVRHGQSEGNLKNIFTGSRDLGLTEQGIAEAGSVAQRLQALDVRFDIAFTSRLRRAWQSCSIVLENMGQANVRQCRNAALNERDYGDLTGLNKDEARTRWGDDQVHLWRRSYDVSPPGGESLKDTSARVLPFFIQTILPAVMRGDRTLVVAHGNSLRSLVMVLDRLSPETVTSVEFATGDIHLYRLAADTTVAQRQVSLASGET</sequence>
<comment type="catalytic activity">
    <reaction evidence="5 9">
        <text>(2R)-2-phosphoglycerate = (2R)-3-phosphoglycerate</text>
        <dbReference type="Rhea" id="RHEA:15901"/>
        <dbReference type="ChEBI" id="CHEBI:58272"/>
        <dbReference type="ChEBI" id="CHEBI:58289"/>
        <dbReference type="EC" id="5.4.2.11"/>
    </reaction>
</comment>
<evidence type="ECO:0000313" key="11">
    <source>
        <dbReference type="Proteomes" id="UP000325641"/>
    </source>
</evidence>
<dbReference type="Pfam" id="PF00300">
    <property type="entry name" value="His_Phos_1"/>
    <property type="match status" value="1"/>
</dbReference>
<dbReference type="PROSITE" id="PS00175">
    <property type="entry name" value="PG_MUTASE"/>
    <property type="match status" value="1"/>
</dbReference>
<dbReference type="GO" id="GO:0006096">
    <property type="term" value="P:glycolytic process"/>
    <property type="evidence" value="ECO:0007669"/>
    <property type="project" value="UniProtKB-UniRule"/>
</dbReference>
<evidence type="ECO:0000256" key="3">
    <source>
        <dbReference type="ARBA" id="ARBA00023152"/>
    </source>
</evidence>
<evidence type="ECO:0000256" key="6">
    <source>
        <dbReference type="PIRSR" id="PIRSR613078-1"/>
    </source>
</evidence>
<dbReference type="EMBL" id="CP044544">
    <property type="protein sequence ID" value="QFI77672.1"/>
    <property type="molecule type" value="Genomic_DNA"/>
</dbReference>